<evidence type="ECO:0000259" key="7">
    <source>
        <dbReference type="Pfam" id="PF16640"/>
    </source>
</evidence>
<gene>
    <name evidence="9" type="ORF">D1825_15645</name>
</gene>
<evidence type="ECO:0008006" key="11">
    <source>
        <dbReference type="Google" id="ProtNLM"/>
    </source>
</evidence>
<sequence>MRTRATWGAATALAVALSGAVVAAPAGAAEGPGDGLVARYVLDQTTGTAVPDASGHGRDAAVVGASTWNGGDGFAFSGGASGSGNAIDLPDGLLTGLGTVSVDFDVNIDPTLASNYFIFSLGNASSAGYIFVTGKDWEPRLRGAITTGAVAEQNTIRQGALTTGIWKHLTYTIVGGTTATPGYSVLYEDGVEVARNNAITIKPSDIVGGGTNSFIGRSPWAGDNSFKGAIRDFRIYDRVLTDPERTALAEDAVAPAVTADAAALTLGDTSAVTSSLTLPTSGATGTTVSWSSSAPAVVSNGGVVTRPSAATGDTDVTLTATVSRAGVSATREFTATVVALPDTVGLLAEDLAGVTVTNLGDVRGNLTLPTKGANGSVLTWASADESVVAGTGVVHRPAHGSPAASVDLTVTATLDGLSDTRVLTATVPALPEAVDPSAYMFAYFEGESTPDGESIYFGASKGDDPTRWTDLNDGEPVLTSDFGEKGLRDPFIVRSPEGDKFYLLATDLKIYGGNTFSAAQQTGSTYLEVWESTDLVTWSAQRHVKVSSDFAGNTWAPEAYYDEDLGSYVVYWASNLYPTTATAGRDYRTSYNRMMYATTRDFVTFSEPQPWIDVKRGTGLGMIDSTVIKDGDTFYRFTKDEAYMIPRQERSTDLLATVTGSLPTTTSAPGWQLVKEKVGQGQPNPWGGTFTGGEGPTIFKSNTEDRWYLFIDQPSYHGGQGYLAFTSTDLDSGSWTSVPSAQLPSSPRHGTVLPVTQAEYERLLGSYQADLLVTSVDPLTASTEQGTAPTLPAQANVHLADGSSVLTPVTWDAVDPSAYAAPGTFTVQGTVAAGSSTRASVVVTVTDTTDPTVALAADRAPDGLAGWWRTAPVGVAATATDPSGVTAVEVSVDGGAWTSTPGSSASASLTGDGRHLVTARATDATGRTSATPASLTVGIDATAPVSRGTADTVARTVSVRAADSTSGVSRVEYRTGTSGAWSPYTTALHVGAGATTVQYRAVDVAGNTEAVNTLALPVVGVQLTASVTAAVASSPVAYGTAGSVTVRVTGASGTPSGTVRVLEGAKQLATGTLVGGRLTVKLPKLAAGTHPLSVVYGGDSRFLGSSDAVTVKVTKATSTTKATARSVRASAKGKVAVSVATSAGTATGSVTTRVTRGGWTYASVTSALKSGKSSVTLPKLAKGTYKVAVTYAGTANISGSKAATTLVVTR</sequence>
<feature type="domain" description="Atrophied bacterial Ig" evidence="8">
    <location>
        <begin position="358"/>
        <end position="429"/>
    </location>
</feature>
<evidence type="ECO:0000259" key="8">
    <source>
        <dbReference type="Pfam" id="PF20578"/>
    </source>
</evidence>
<feature type="signal peptide" evidence="5">
    <location>
        <begin position="1"/>
        <end position="23"/>
    </location>
</feature>
<keyword evidence="5" id="KW-0732">Signal</keyword>
<dbReference type="SUPFAM" id="SSF49899">
    <property type="entry name" value="Concanavalin A-like lectins/glucanases"/>
    <property type="match status" value="1"/>
</dbReference>
<dbReference type="InterPro" id="IPR011081">
    <property type="entry name" value="Big_4"/>
</dbReference>
<comment type="caution">
    <text evidence="9">The sequence shown here is derived from an EMBL/GenBank/DDBJ whole genome shotgun (WGS) entry which is preliminary data.</text>
</comment>
<dbReference type="InterPro" id="IPR013320">
    <property type="entry name" value="ConA-like_dom_sf"/>
</dbReference>
<evidence type="ECO:0000313" key="10">
    <source>
        <dbReference type="Proteomes" id="UP000283374"/>
    </source>
</evidence>
<feature type="domain" description="Bacterial Ig-like" evidence="7">
    <location>
        <begin position="1032"/>
        <end position="1114"/>
    </location>
</feature>
<dbReference type="Pfam" id="PF07532">
    <property type="entry name" value="Big_4"/>
    <property type="match status" value="1"/>
</dbReference>
<evidence type="ECO:0000256" key="2">
    <source>
        <dbReference type="ARBA" id="ARBA00009865"/>
    </source>
</evidence>
<feature type="domain" description="Bacterial Ig-like" evidence="6">
    <location>
        <begin position="777"/>
        <end position="834"/>
    </location>
</feature>
<dbReference type="PANTHER" id="PTHR43301:SF3">
    <property type="entry name" value="ARABINAN ENDO-1,5-ALPHA-L-ARABINOSIDASE A-RELATED"/>
    <property type="match status" value="1"/>
</dbReference>
<dbReference type="OrthoDB" id="9758923at2"/>
<dbReference type="InterPro" id="IPR058094">
    <property type="entry name" value="Ig-like_OmpL47-like"/>
</dbReference>
<dbReference type="PANTHER" id="PTHR43301">
    <property type="entry name" value="ARABINAN ENDO-1,5-ALPHA-L-ARABINOSIDASE"/>
    <property type="match status" value="1"/>
</dbReference>
<evidence type="ECO:0000256" key="5">
    <source>
        <dbReference type="SAM" id="SignalP"/>
    </source>
</evidence>
<reference evidence="9 10" key="1">
    <citation type="submission" date="2018-08" db="EMBL/GenBank/DDBJ databases">
        <title>Cellulomonas rhizosphaerae sp. nov., a novel actinomycete isolated from soil.</title>
        <authorList>
            <person name="Tian Y."/>
        </authorList>
    </citation>
    <scope>NUCLEOTIDE SEQUENCE [LARGE SCALE GENOMIC DNA]</scope>
    <source>
        <strain evidence="9 10">NEAU-TCZ24</strain>
    </source>
</reference>
<dbReference type="EMBL" id="QWKP01000218">
    <property type="protein sequence ID" value="RHA38021.1"/>
    <property type="molecule type" value="Genomic_DNA"/>
</dbReference>
<dbReference type="Pfam" id="PF04616">
    <property type="entry name" value="Glyco_hydro_43"/>
    <property type="match status" value="1"/>
</dbReference>
<dbReference type="InterPro" id="IPR013783">
    <property type="entry name" value="Ig-like_fold"/>
</dbReference>
<dbReference type="InterPro" id="IPR050727">
    <property type="entry name" value="GH43_arabinanases"/>
</dbReference>
<evidence type="ECO:0000259" key="6">
    <source>
        <dbReference type="Pfam" id="PF07532"/>
    </source>
</evidence>
<evidence type="ECO:0000313" key="9">
    <source>
        <dbReference type="EMBL" id="RHA38021.1"/>
    </source>
</evidence>
<organism evidence="9 10">
    <name type="scientific">Cellulomonas rhizosphaerae</name>
    <dbReference type="NCBI Taxonomy" id="2293719"/>
    <lineage>
        <taxon>Bacteria</taxon>
        <taxon>Bacillati</taxon>
        <taxon>Actinomycetota</taxon>
        <taxon>Actinomycetes</taxon>
        <taxon>Micrococcales</taxon>
        <taxon>Cellulomonadaceae</taxon>
        <taxon>Cellulomonas</taxon>
    </lineage>
</organism>
<feature type="chain" id="PRO_5039641059" description="Beta-xylosidase" evidence="5">
    <location>
        <begin position="24"/>
        <end position="1210"/>
    </location>
</feature>
<dbReference type="Pfam" id="PF16640">
    <property type="entry name" value="Big_3_5"/>
    <property type="match status" value="1"/>
</dbReference>
<dbReference type="InterPro" id="IPR046780">
    <property type="entry name" value="aBig_2"/>
</dbReference>
<dbReference type="Pfam" id="PF20578">
    <property type="entry name" value="aBig_2"/>
    <property type="match status" value="2"/>
</dbReference>
<dbReference type="SUPFAM" id="SSF75005">
    <property type="entry name" value="Arabinanase/levansucrase/invertase"/>
    <property type="match status" value="1"/>
</dbReference>
<dbReference type="GO" id="GO:0005975">
    <property type="term" value="P:carbohydrate metabolic process"/>
    <property type="evidence" value="ECO:0007669"/>
    <property type="project" value="InterPro"/>
</dbReference>
<evidence type="ECO:0000256" key="1">
    <source>
        <dbReference type="ARBA" id="ARBA00004834"/>
    </source>
</evidence>
<dbReference type="InterPro" id="IPR006710">
    <property type="entry name" value="Glyco_hydro_43"/>
</dbReference>
<evidence type="ECO:0000256" key="3">
    <source>
        <dbReference type="ARBA" id="ARBA00022801"/>
    </source>
</evidence>
<accession>A0A413RI87</accession>
<feature type="domain" description="Atrophied bacterial Ig" evidence="8">
    <location>
        <begin position="257"/>
        <end position="339"/>
    </location>
</feature>
<dbReference type="InterPro" id="IPR023296">
    <property type="entry name" value="Glyco_hydro_beta-prop_sf"/>
</dbReference>
<dbReference type="Proteomes" id="UP000283374">
    <property type="component" value="Unassembled WGS sequence"/>
</dbReference>
<dbReference type="Gene3D" id="2.60.120.200">
    <property type="match status" value="1"/>
</dbReference>
<proteinExistence type="inferred from homology"/>
<dbReference type="GO" id="GO:0004553">
    <property type="term" value="F:hydrolase activity, hydrolyzing O-glycosyl compounds"/>
    <property type="evidence" value="ECO:0007669"/>
    <property type="project" value="InterPro"/>
</dbReference>
<dbReference type="RefSeq" id="WP_118768345.1">
    <property type="nucleotide sequence ID" value="NZ_QWKP01000218.1"/>
</dbReference>
<dbReference type="Gene3D" id="2.60.40.10">
    <property type="entry name" value="Immunoglobulins"/>
    <property type="match status" value="2"/>
</dbReference>
<keyword evidence="4" id="KW-0326">Glycosidase</keyword>
<comment type="similarity">
    <text evidence="2">Belongs to the glycosyl hydrolase 43 family.</text>
</comment>
<dbReference type="Gene3D" id="2.115.10.20">
    <property type="entry name" value="Glycosyl hydrolase domain, family 43"/>
    <property type="match status" value="1"/>
</dbReference>
<protein>
    <recommendedName>
        <fullName evidence="11">Beta-xylosidase</fullName>
    </recommendedName>
</protein>
<dbReference type="InterPro" id="IPR032109">
    <property type="entry name" value="Big_3_5"/>
</dbReference>
<dbReference type="Pfam" id="PF13385">
    <property type="entry name" value="Laminin_G_3"/>
    <property type="match status" value="1"/>
</dbReference>
<dbReference type="CDD" id="cd08983">
    <property type="entry name" value="GH43_Bt3655-like"/>
    <property type="match status" value="1"/>
</dbReference>
<keyword evidence="3" id="KW-0378">Hydrolase</keyword>
<name>A0A413RI87_9CELL</name>
<comment type="pathway">
    <text evidence="1">Glycan metabolism; L-arabinan degradation.</text>
</comment>
<keyword evidence="10" id="KW-1185">Reference proteome</keyword>
<dbReference type="AlphaFoldDB" id="A0A413RI87"/>
<evidence type="ECO:0000256" key="4">
    <source>
        <dbReference type="ARBA" id="ARBA00023295"/>
    </source>
</evidence>
<dbReference type="NCBIfam" id="NF047446">
    <property type="entry name" value="barrel_OmpL47"/>
    <property type="match status" value="1"/>
</dbReference>